<sequence>MSDYRPPPEHQRLFLEVQYLGTHFQGWQMQARGERTVQEVLHQAISRFAEAQMPVACGRTDSGVHAENMPIHIDVKNLKLPLHKLVRALNAHLPDDVSVLNAQEAPAGFHARFSCLWRAYRYDLLLSEQRLPLHETRALRVPYVLNLSQMEQAAQLLIGEHDFRAFATQEERQTRRILYDCHLQHTGIHLSIHVRGESFLRHQIRAIIGTLLLVGQHKMSLSDLHHLLQGQDRAEAGPNVKPHGLHFLGAGYPPSGG</sequence>
<evidence type="ECO:0000256" key="1">
    <source>
        <dbReference type="ARBA" id="ARBA00009375"/>
    </source>
</evidence>
<dbReference type="InterPro" id="IPR020097">
    <property type="entry name" value="PsdUridine_synth_TruA_a/b_dom"/>
</dbReference>
<dbReference type="Gene3D" id="3.30.70.580">
    <property type="entry name" value="Pseudouridine synthase I, catalytic domain, N-terminal subdomain"/>
    <property type="match status" value="1"/>
</dbReference>
<dbReference type="NCBIfam" id="TIGR00071">
    <property type="entry name" value="hisT_truA"/>
    <property type="match status" value="1"/>
</dbReference>
<dbReference type="Pfam" id="PF01416">
    <property type="entry name" value="PseudoU_synth_1"/>
    <property type="match status" value="2"/>
</dbReference>
<dbReference type="InterPro" id="IPR020094">
    <property type="entry name" value="TruA/RsuA/RluB/E/F_N"/>
</dbReference>
<dbReference type="InterPro" id="IPR020103">
    <property type="entry name" value="PsdUridine_synth_cat_dom_sf"/>
</dbReference>
<dbReference type="HAMAP" id="MF_00171">
    <property type="entry name" value="TruA"/>
    <property type="match status" value="1"/>
</dbReference>
<organism evidence="7 8">
    <name type="scientific">Deinococcus roseus</name>
    <dbReference type="NCBI Taxonomy" id="392414"/>
    <lineage>
        <taxon>Bacteria</taxon>
        <taxon>Thermotogati</taxon>
        <taxon>Deinococcota</taxon>
        <taxon>Deinococci</taxon>
        <taxon>Deinococcales</taxon>
        <taxon>Deinococcaceae</taxon>
        <taxon>Deinococcus</taxon>
    </lineage>
</organism>
<reference evidence="8" key="1">
    <citation type="journal article" date="2019" name="Int. J. Syst. Evol. Microbiol.">
        <title>The Global Catalogue of Microorganisms (GCM) 10K type strain sequencing project: providing services to taxonomists for standard genome sequencing and annotation.</title>
        <authorList>
            <consortium name="The Broad Institute Genomics Platform"/>
            <consortium name="The Broad Institute Genome Sequencing Center for Infectious Disease"/>
            <person name="Wu L."/>
            <person name="Ma J."/>
        </authorList>
    </citation>
    <scope>NUCLEOTIDE SEQUENCE [LARGE SCALE GENOMIC DNA]</scope>
    <source>
        <strain evidence="8">JCM 14370</strain>
    </source>
</reference>
<evidence type="ECO:0000313" key="7">
    <source>
        <dbReference type="EMBL" id="GGJ46033.1"/>
    </source>
</evidence>
<comment type="caution">
    <text evidence="4">Lacks conserved residue(s) required for the propagation of feature annotation.</text>
</comment>
<feature type="active site" description="Nucleophile" evidence="4">
    <location>
        <position position="61"/>
    </location>
</feature>
<proteinExistence type="inferred from homology"/>
<dbReference type="Proteomes" id="UP000632222">
    <property type="component" value="Unassembled WGS sequence"/>
</dbReference>
<keyword evidence="2 4" id="KW-0819">tRNA processing</keyword>
<dbReference type="SUPFAM" id="SSF55120">
    <property type="entry name" value="Pseudouridine synthase"/>
    <property type="match status" value="1"/>
</dbReference>
<evidence type="ECO:0000256" key="5">
    <source>
        <dbReference type="RuleBase" id="RU003792"/>
    </source>
</evidence>
<dbReference type="InterPro" id="IPR001406">
    <property type="entry name" value="PsdUridine_synth_TruA"/>
</dbReference>
<dbReference type="PIRSF" id="PIRSF001430">
    <property type="entry name" value="tRNA_psdUrid_synth"/>
    <property type="match status" value="1"/>
</dbReference>
<comment type="function">
    <text evidence="4">Formation of pseudouridine at positions 38, 39 and 40 in the anticodon stem and loop of transfer RNAs.</text>
</comment>
<dbReference type="PANTHER" id="PTHR11142">
    <property type="entry name" value="PSEUDOURIDYLATE SYNTHASE"/>
    <property type="match status" value="1"/>
</dbReference>
<comment type="subunit">
    <text evidence="4">Homodimer.</text>
</comment>
<comment type="similarity">
    <text evidence="1 4 5">Belongs to the tRNA pseudouridine synthase TruA family.</text>
</comment>
<evidence type="ECO:0000313" key="8">
    <source>
        <dbReference type="Proteomes" id="UP000632222"/>
    </source>
</evidence>
<comment type="caution">
    <text evidence="7">The sequence shown here is derived from an EMBL/GenBank/DDBJ whole genome shotgun (WGS) entry which is preliminary data.</text>
</comment>
<accession>A0ABQ2D4R1</accession>
<evidence type="ECO:0000256" key="2">
    <source>
        <dbReference type="ARBA" id="ARBA00022694"/>
    </source>
</evidence>
<evidence type="ECO:0000259" key="6">
    <source>
        <dbReference type="Pfam" id="PF01416"/>
    </source>
</evidence>
<feature type="domain" description="Pseudouridine synthase I TruA alpha/beta" evidence="6">
    <location>
        <begin position="17"/>
        <end position="113"/>
    </location>
</feature>
<gene>
    <name evidence="4 7" type="primary">truA</name>
    <name evidence="7" type="ORF">GCM10008938_35300</name>
</gene>
<dbReference type="PANTHER" id="PTHR11142:SF0">
    <property type="entry name" value="TRNA PSEUDOURIDINE SYNTHASE-LIKE 1"/>
    <property type="match status" value="1"/>
</dbReference>
<dbReference type="EMBL" id="BMOD01000016">
    <property type="protein sequence ID" value="GGJ46033.1"/>
    <property type="molecule type" value="Genomic_DNA"/>
</dbReference>
<protein>
    <recommendedName>
        <fullName evidence="4">tRNA pseudouridine synthase A</fullName>
        <ecNumber evidence="4">5.4.99.12</ecNumber>
    </recommendedName>
    <alternativeName>
        <fullName evidence="4">tRNA pseudouridine(38-40) synthase</fullName>
    </alternativeName>
    <alternativeName>
        <fullName evidence="4">tRNA pseudouridylate synthase I</fullName>
    </alternativeName>
    <alternativeName>
        <fullName evidence="4">tRNA-uridine isomerase I</fullName>
    </alternativeName>
</protein>
<keyword evidence="3 4" id="KW-0413">Isomerase</keyword>
<dbReference type="RefSeq" id="WP_189004843.1">
    <property type="nucleotide sequence ID" value="NZ_BMOD01000016.1"/>
</dbReference>
<dbReference type="InterPro" id="IPR020095">
    <property type="entry name" value="PsdUridine_synth_TruA_C"/>
</dbReference>
<evidence type="ECO:0000256" key="3">
    <source>
        <dbReference type="ARBA" id="ARBA00023235"/>
    </source>
</evidence>
<keyword evidence="8" id="KW-1185">Reference proteome</keyword>
<comment type="catalytic activity">
    <reaction evidence="4 5">
        <text>uridine(38/39/40) in tRNA = pseudouridine(38/39/40) in tRNA</text>
        <dbReference type="Rhea" id="RHEA:22376"/>
        <dbReference type="Rhea" id="RHEA-COMP:10085"/>
        <dbReference type="Rhea" id="RHEA-COMP:10087"/>
        <dbReference type="ChEBI" id="CHEBI:65314"/>
        <dbReference type="ChEBI" id="CHEBI:65315"/>
        <dbReference type="EC" id="5.4.99.12"/>
    </reaction>
</comment>
<evidence type="ECO:0000256" key="4">
    <source>
        <dbReference type="HAMAP-Rule" id="MF_00171"/>
    </source>
</evidence>
<name>A0ABQ2D4R1_9DEIO</name>
<dbReference type="Gene3D" id="3.30.70.660">
    <property type="entry name" value="Pseudouridine synthase I, catalytic domain, C-terminal subdomain"/>
    <property type="match status" value="1"/>
</dbReference>
<dbReference type="CDD" id="cd02570">
    <property type="entry name" value="PseudoU_synth_EcTruA"/>
    <property type="match status" value="1"/>
</dbReference>
<feature type="binding site" evidence="4">
    <location>
        <position position="120"/>
    </location>
    <ligand>
        <name>substrate</name>
    </ligand>
</feature>
<dbReference type="EC" id="5.4.99.12" evidence="4"/>
<feature type="domain" description="Pseudouridine synthase I TruA alpha/beta" evidence="6">
    <location>
        <begin position="153"/>
        <end position="253"/>
    </location>
</feature>